<dbReference type="RefSeq" id="XP_033692443.1">
    <property type="nucleotide sequence ID" value="XM_033835132.1"/>
</dbReference>
<dbReference type="Proteomes" id="UP000800094">
    <property type="component" value="Unassembled WGS sequence"/>
</dbReference>
<name>A0A6A6J412_9PLEO</name>
<dbReference type="OrthoDB" id="3945408at2759"/>
<protein>
    <submittedName>
        <fullName evidence="1">Uncharacterized protein</fullName>
    </submittedName>
</protein>
<reference evidence="1" key="1">
    <citation type="journal article" date="2020" name="Stud. Mycol.">
        <title>101 Dothideomycetes genomes: a test case for predicting lifestyles and emergence of pathogens.</title>
        <authorList>
            <person name="Haridas S."/>
            <person name="Albert R."/>
            <person name="Binder M."/>
            <person name="Bloem J."/>
            <person name="Labutti K."/>
            <person name="Salamov A."/>
            <person name="Andreopoulos B."/>
            <person name="Baker S."/>
            <person name="Barry K."/>
            <person name="Bills G."/>
            <person name="Bluhm B."/>
            <person name="Cannon C."/>
            <person name="Castanera R."/>
            <person name="Culley D."/>
            <person name="Daum C."/>
            <person name="Ezra D."/>
            <person name="Gonzalez J."/>
            <person name="Henrissat B."/>
            <person name="Kuo A."/>
            <person name="Liang C."/>
            <person name="Lipzen A."/>
            <person name="Lutzoni F."/>
            <person name="Magnuson J."/>
            <person name="Mondo S."/>
            <person name="Nolan M."/>
            <person name="Ohm R."/>
            <person name="Pangilinan J."/>
            <person name="Park H.-J."/>
            <person name="Ramirez L."/>
            <person name="Alfaro M."/>
            <person name="Sun H."/>
            <person name="Tritt A."/>
            <person name="Yoshinaga Y."/>
            <person name="Zwiers L.-H."/>
            <person name="Turgeon B."/>
            <person name="Goodwin S."/>
            <person name="Spatafora J."/>
            <person name="Crous P."/>
            <person name="Grigoriev I."/>
        </authorList>
    </citation>
    <scope>NUCLEOTIDE SEQUENCE</scope>
    <source>
        <strain evidence="1">CBS 122368</strain>
    </source>
</reference>
<gene>
    <name evidence="1" type="ORF">BU26DRAFT_599938</name>
</gene>
<proteinExistence type="predicted"/>
<accession>A0A6A6J412</accession>
<keyword evidence="2" id="KW-1185">Reference proteome</keyword>
<evidence type="ECO:0000313" key="1">
    <source>
        <dbReference type="EMBL" id="KAF2257439.1"/>
    </source>
</evidence>
<sequence>MVELGCEIPLGHGFIVLGAFISIFSSSVPVRDLPLKGGPSTFHLLLHFTHLFLNGFNQRSLQSTDFSACERDRNYQPIQIDHYGSGVAPNDILRRLHVTTSIDYAAGALSYSVFEEKTYSVPGMRSLKMLNLTLTHERPGQATEFGKISPVLKILEAQGVTVNVVSCRRSKWTDLSSLFDEPDLEEL</sequence>
<dbReference type="EMBL" id="ML987189">
    <property type="protein sequence ID" value="KAF2257439.1"/>
    <property type="molecule type" value="Genomic_DNA"/>
</dbReference>
<dbReference type="GeneID" id="54588462"/>
<evidence type="ECO:0000313" key="2">
    <source>
        <dbReference type="Proteomes" id="UP000800094"/>
    </source>
</evidence>
<dbReference type="AlphaFoldDB" id="A0A6A6J412"/>
<organism evidence="1 2">
    <name type="scientific">Trematosphaeria pertusa</name>
    <dbReference type="NCBI Taxonomy" id="390896"/>
    <lineage>
        <taxon>Eukaryota</taxon>
        <taxon>Fungi</taxon>
        <taxon>Dikarya</taxon>
        <taxon>Ascomycota</taxon>
        <taxon>Pezizomycotina</taxon>
        <taxon>Dothideomycetes</taxon>
        <taxon>Pleosporomycetidae</taxon>
        <taxon>Pleosporales</taxon>
        <taxon>Massarineae</taxon>
        <taxon>Trematosphaeriaceae</taxon>
        <taxon>Trematosphaeria</taxon>
    </lineage>
</organism>